<dbReference type="PANTHER" id="PTHR37829:SF3">
    <property type="entry name" value="PROTEIN JAYE-RELATED"/>
    <property type="match status" value="1"/>
</dbReference>
<feature type="domain" description="Baseplate protein J-like barrel" evidence="1">
    <location>
        <begin position="102"/>
        <end position="186"/>
    </location>
</feature>
<name>A0A6A1Z8Q3_9LACO</name>
<accession>A0A6A1Z8Q3</accession>
<dbReference type="RefSeq" id="WP_151495029.1">
    <property type="nucleotide sequence ID" value="NZ_CP118077.1"/>
</dbReference>
<dbReference type="Proteomes" id="UP000430323">
    <property type="component" value="Unassembled WGS sequence"/>
</dbReference>
<comment type="caution">
    <text evidence="2">The sequence shown here is derived from an EMBL/GenBank/DDBJ whole genome shotgun (WGS) entry which is preliminary data.</text>
</comment>
<dbReference type="AlphaFoldDB" id="A0A6A1Z8Q3"/>
<proteinExistence type="predicted"/>
<dbReference type="InterPro" id="IPR006949">
    <property type="entry name" value="Barrel_Baseplate_J-like"/>
</dbReference>
<gene>
    <name evidence="2" type="ORF">F8251_00745</name>
</gene>
<dbReference type="PANTHER" id="PTHR37829">
    <property type="entry name" value="PHAGE-LIKE ELEMENT PBSX PROTEIN XKDT"/>
    <property type="match status" value="1"/>
</dbReference>
<protein>
    <submittedName>
        <fullName evidence="2">Baseplate J/gp47 family protein</fullName>
    </submittedName>
</protein>
<evidence type="ECO:0000259" key="1">
    <source>
        <dbReference type="Pfam" id="PF04865"/>
    </source>
</evidence>
<dbReference type="InterPro" id="IPR052399">
    <property type="entry name" value="Phage_Baseplate_Assmbl_Protein"/>
</dbReference>
<evidence type="ECO:0000313" key="2">
    <source>
        <dbReference type="EMBL" id="KAB1978262.1"/>
    </source>
</evidence>
<reference evidence="2 3" key="1">
    <citation type="submission" date="2019-09" db="EMBL/GenBank/DDBJ databases">
        <title>Investigation of probiotic properties of different lactic acid bacteria.</title>
        <authorList>
            <person name="Jaomanjaka F."/>
            <person name="Blanc P."/>
        </authorList>
    </citation>
    <scope>NUCLEOTIDE SEQUENCE [LARGE SCALE GENOMIC DNA]</scope>
    <source>
        <strain evidence="2 3">BIO6272</strain>
    </source>
</reference>
<organism evidence="2 3">
    <name type="scientific">Lactobacillus crispatus</name>
    <dbReference type="NCBI Taxonomy" id="47770"/>
    <lineage>
        <taxon>Bacteria</taxon>
        <taxon>Bacillati</taxon>
        <taxon>Bacillota</taxon>
        <taxon>Bacilli</taxon>
        <taxon>Lactobacillales</taxon>
        <taxon>Lactobacillaceae</taxon>
        <taxon>Lactobacillus</taxon>
    </lineage>
</organism>
<dbReference type="EMBL" id="WBOB01000002">
    <property type="protein sequence ID" value="KAB1978262.1"/>
    <property type="molecule type" value="Genomic_DNA"/>
</dbReference>
<dbReference type="Pfam" id="PF04865">
    <property type="entry name" value="Baseplate_J"/>
    <property type="match status" value="1"/>
</dbReference>
<evidence type="ECO:0000313" key="3">
    <source>
        <dbReference type="Proteomes" id="UP000430323"/>
    </source>
</evidence>
<sequence>MPLSQSWGLTENGFIAPTYEEVLDSVEDDFISKFGDDIVLTSNSNFGIIARLIAWRETLMIQELQQNYYAAFISTATDTSLDRVGSNMGVGRKVAQPAFATIEVTTDGQYLIETGETFETDDGYVFDLIKDITTTQQPDGTWKGTGIVQSEENGSMNNVAANKITMESNPDDNVLSITNPEPAGGGQDYEDDETYRARLLEENAAKPGPTAWGMKSALMELPGVRDVNPVENDKADADKWGNPPYSVHIYVLGGDDNEIAHTIVNHEAAGITLVGSKTIDVQDATGNKRTVHFDHAIDKPIYVKVKVNVNENWNDDEGADDIKTAVADYINHLIIGKTLFLTRLYPLVYGVNGIDEATIMIGTHQGTLGGNDIVNDINEAVSCDTNNIEVNVNGV</sequence>